<evidence type="ECO:0000313" key="7">
    <source>
        <dbReference type="EMBL" id="KAJ4826899.1"/>
    </source>
</evidence>
<sequence>MIGSRHRAMTLRTRLERLVLALPPYFSNSSKGEADLVDVDNNSTYGLKEKLNQHWLDIYQTSGRNDFHLSKQKFFFSLCNSYRDILHCNKKPFYLKGPKEDSSTMDAYLMHCLNHLFRTRDLVTKNDSKVAKHRENALLVGDDFLDQGFTRPKVLILLPFRNIAHRVVNRLIQLTPQAYKTNVGHMDRFLDEFGPHDDEDNGNSKESSQSIGNSKSQKSSKPSDFQALFHGNCDDNFMIGIKFTRKSIKLFNDFYSSDLIVASPFSIRCVLIIDHADVITMQNWDFAKSVLEELNHIPSNQHGTDIMRIRKWYLDGHAKFYRQTIILGSYVNPDINASFNQQCVNYQGKVKLVCKNKGVLPKVSDQVRQVYERFDAESVANADDARLDYFVQKVFPKIKDSDQIRGIHKLILYSLPERKEFYHEVVNMLNEANDATCTVLFSQFDLLRVKYCLGSFLRILVMGG</sequence>
<evidence type="ECO:0000259" key="6">
    <source>
        <dbReference type="Pfam" id="PF22916"/>
    </source>
</evidence>
<dbReference type="OrthoDB" id="10264378at2759"/>
<dbReference type="Pfam" id="PF06862">
    <property type="entry name" value="Utp25_C"/>
    <property type="match status" value="1"/>
</dbReference>
<dbReference type="GO" id="GO:0034511">
    <property type="term" value="F:U3 snoRNA binding"/>
    <property type="evidence" value="ECO:0007669"/>
    <property type="project" value="InterPro"/>
</dbReference>
<dbReference type="PANTHER" id="PTHR12933">
    <property type="entry name" value="ORF PROTEIN-RELATED"/>
    <property type="match status" value="1"/>
</dbReference>
<evidence type="ECO:0008006" key="9">
    <source>
        <dbReference type="Google" id="ProtNLM"/>
    </source>
</evidence>
<feature type="region of interest" description="Disordered" evidence="4">
    <location>
        <begin position="194"/>
        <end position="223"/>
    </location>
</feature>
<dbReference type="GO" id="GO:0032040">
    <property type="term" value="C:small-subunit processome"/>
    <property type="evidence" value="ECO:0007669"/>
    <property type="project" value="TreeGrafter"/>
</dbReference>
<comment type="caution">
    <text evidence="7">The sequence shown here is derived from an EMBL/GenBank/DDBJ whole genome shotgun (WGS) entry which is preliminary data.</text>
</comment>
<dbReference type="GO" id="GO:0000462">
    <property type="term" value="P:maturation of SSU-rRNA from tricistronic rRNA transcript (SSU-rRNA, 5.8S rRNA, LSU-rRNA)"/>
    <property type="evidence" value="ECO:0007669"/>
    <property type="project" value="TreeGrafter"/>
</dbReference>
<evidence type="ECO:0000256" key="3">
    <source>
        <dbReference type="ARBA" id="ARBA00023242"/>
    </source>
</evidence>
<dbReference type="EMBL" id="JAKUCV010006548">
    <property type="protein sequence ID" value="KAJ4826899.1"/>
    <property type="molecule type" value="Genomic_DNA"/>
</dbReference>
<accession>A0A9Q0FA40</accession>
<evidence type="ECO:0000256" key="1">
    <source>
        <dbReference type="ARBA" id="ARBA00004604"/>
    </source>
</evidence>
<dbReference type="InterPro" id="IPR010678">
    <property type="entry name" value="UTP25"/>
</dbReference>
<feature type="domain" description="UTP25 NTP hydrolase-like" evidence="6">
    <location>
        <begin position="82"/>
        <end position="350"/>
    </location>
</feature>
<dbReference type="Proteomes" id="UP001141552">
    <property type="component" value="Unassembled WGS sequence"/>
</dbReference>
<feature type="domain" description="UTP25 C-terminal" evidence="5">
    <location>
        <begin position="403"/>
        <end position="454"/>
    </location>
</feature>
<protein>
    <recommendedName>
        <fullName evidence="9">U3 small nucleolar RNA-associated protein 25</fullName>
    </recommendedName>
</protein>
<evidence type="ECO:0000256" key="2">
    <source>
        <dbReference type="ARBA" id="ARBA00009223"/>
    </source>
</evidence>
<dbReference type="Pfam" id="PF22916">
    <property type="entry name" value="UTP25_NTPase-like"/>
    <property type="match status" value="1"/>
</dbReference>
<name>A0A9Q0FA40_9ROSI</name>
<comment type="subcellular location">
    <subcellularLocation>
        <location evidence="1">Nucleus</location>
        <location evidence="1">Nucleolus</location>
    </subcellularLocation>
</comment>
<dbReference type="InterPro" id="IPR053939">
    <property type="entry name" value="UTP25_C"/>
</dbReference>
<dbReference type="PANTHER" id="PTHR12933:SF0">
    <property type="entry name" value="U3 SMALL NUCLEOLAR RNA-ASSOCIATED PROTEIN 25 HOMOLOG"/>
    <property type="match status" value="1"/>
</dbReference>
<evidence type="ECO:0000313" key="8">
    <source>
        <dbReference type="Proteomes" id="UP001141552"/>
    </source>
</evidence>
<feature type="compositionally biased region" description="Polar residues" evidence="4">
    <location>
        <begin position="204"/>
        <end position="223"/>
    </location>
</feature>
<keyword evidence="8" id="KW-1185">Reference proteome</keyword>
<keyword evidence="3" id="KW-0539">Nucleus</keyword>
<dbReference type="InterPro" id="IPR053940">
    <property type="entry name" value="UTP25_NTPase-like"/>
</dbReference>
<gene>
    <name evidence="7" type="ORF">Tsubulata_010087</name>
</gene>
<dbReference type="AlphaFoldDB" id="A0A9Q0FA40"/>
<reference evidence="7" key="2">
    <citation type="journal article" date="2023" name="Plants (Basel)">
        <title>Annotation of the Turnera subulata (Passifloraceae) Draft Genome Reveals the S-Locus Evolved after the Divergence of Turneroideae from Passifloroideae in a Stepwise Manner.</title>
        <authorList>
            <person name="Henning P.M."/>
            <person name="Roalson E.H."/>
            <person name="Mir W."/>
            <person name="McCubbin A.G."/>
            <person name="Shore J.S."/>
        </authorList>
    </citation>
    <scope>NUCLEOTIDE SEQUENCE</scope>
    <source>
        <strain evidence="7">F60SS</strain>
    </source>
</reference>
<evidence type="ECO:0000256" key="4">
    <source>
        <dbReference type="SAM" id="MobiDB-lite"/>
    </source>
</evidence>
<comment type="similarity">
    <text evidence="2">Belongs to the UTP25 family.</text>
</comment>
<dbReference type="GO" id="GO:0019843">
    <property type="term" value="F:rRNA binding"/>
    <property type="evidence" value="ECO:0007669"/>
    <property type="project" value="TreeGrafter"/>
</dbReference>
<organism evidence="7 8">
    <name type="scientific">Turnera subulata</name>
    <dbReference type="NCBI Taxonomy" id="218843"/>
    <lineage>
        <taxon>Eukaryota</taxon>
        <taxon>Viridiplantae</taxon>
        <taxon>Streptophyta</taxon>
        <taxon>Embryophyta</taxon>
        <taxon>Tracheophyta</taxon>
        <taxon>Spermatophyta</taxon>
        <taxon>Magnoliopsida</taxon>
        <taxon>eudicotyledons</taxon>
        <taxon>Gunneridae</taxon>
        <taxon>Pentapetalae</taxon>
        <taxon>rosids</taxon>
        <taxon>fabids</taxon>
        <taxon>Malpighiales</taxon>
        <taxon>Passifloraceae</taxon>
        <taxon>Turnera</taxon>
    </lineage>
</organism>
<proteinExistence type="inferred from homology"/>
<evidence type="ECO:0000259" key="5">
    <source>
        <dbReference type="Pfam" id="PF06862"/>
    </source>
</evidence>
<reference evidence="7" key="1">
    <citation type="submission" date="2022-02" db="EMBL/GenBank/DDBJ databases">
        <authorList>
            <person name="Henning P.M."/>
            <person name="McCubbin A.G."/>
            <person name="Shore J.S."/>
        </authorList>
    </citation>
    <scope>NUCLEOTIDE SEQUENCE</scope>
    <source>
        <strain evidence="7">F60SS</strain>
        <tissue evidence="7">Leaves</tissue>
    </source>
</reference>